<comment type="caution">
    <text evidence="2">The sequence shown here is derived from an EMBL/GenBank/DDBJ whole genome shotgun (WGS) entry which is preliminary data.</text>
</comment>
<accession>A0AAI9UGC6</accession>
<sequence length="270" mass="27861">MAWTKHAAVFAALALGTNAQAPTNTPIPANVGFVLSVQPPAAVSNTTSLPTSAITGISSTPTASLSVTLSSSSSSILSQPTTAIPSSGSSSPHATYTMLSCLQSTSSSTLSSYISSPSGPCAINTAAFVFQASGTGDVNVDGKWAALSPAFGSGYKLRFDTTRQLAQQFRLQPDCALTTADGTFVAMVGGTANLHFQYFFQSTAIASSLINVNFEADVCQRNADNTLTCTAMGQSIFQVTPGDPSLQLGDENYGEVVTINMITVPGTIFR</sequence>
<protein>
    <recommendedName>
        <fullName evidence="4">Ubiquitin 3 binding protein But2 C-terminal domain-containing protein</fullName>
    </recommendedName>
</protein>
<evidence type="ECO:0000313" key="3">
    <source>
        <dbReference type="Proteomes" id="UP001239213"/>
    </source>
</evidence>
<feature type="signal peptide" evidence="1">
    <location>
        <begin position="1"/>
        <end position="19"/>
    </location>
</feature>
<dbReference type="Proteomes" id="UP001239213">
    <property type="component" value="Unassembled WGS sequence"/>
</dbReference>
<keyword evidence="1" id="KW-0732">Signal</keyword>
<reference evidence="2" key="1">
    <citation type="submission" date="2016-11" db="EMBL/GenBank/DDBJ databases">
        <title>The genome sequence of Colletotrichum cuscutae.</title>
        <authorList>
            <person name="Baroncelli R."/>
        </authorList>
    </citation>
    <scope>NUCLEOTIDE SEQUENCE</scope>
    <source>
        <strain evidence="2">IMI 304802</strain>
    </source>
</reference>
<organism evidence="2 3">
    <name type="scientific">Colletotrichum cuscutae</name>
    <dbReference type="NCBI Taxonomy" id="1209917"/>
    <lineage>
        <taxon>Eukaryota</taxon>
        <taxon>Fungi</taxon>
        <taxon>Dikarya</taxon>
        <taxon>Ascomycota</taxon>
        <taxon>Pezizomycotina</taxon>
        <taxon>Sordariomycetes</taxon>
        <taxon>Hypocreomycetidae</taxon>
        <taxon>Glomerellales</taxon>
        <taxon>Glomerellaceae</taxon>
        <taxon>Colletotrichum</taxon>
        <taxon>Colletotrichum acutatum species complex</taxon>
    </lineage>
</organism>
<evidence type="ECO:0008006" key="4">
    <source>
        <dbReference type="Google" id="ProtNLM"/>
    </source>
</evidence>
<feature type="chain" id="PRO_5042522971" description="Ubiquitin 3 binding protein But2 C-terminal domain-containing protein" evidence="1">
    <location>
        <begin position="20"/>
        <end position="270"/>
    </location>
</feature>
<dbReference type="AlphaFoldDB" id="A0AAI9UGC6"/>
<proteinExistence type="predicted"/>
<dbReference type="EMBL" id="MPDP01000285">
    <property type="protein sequence ID" value="KAK1456530.1"/>
    <property type="molecule type" value="Genomic_DNA"/>
</dbReference>
<evidence type="ECO:0000256" key="1">
    <source>
        <dbReference type="SAM" id="SignalP"/>
    </source>
</evidence>
<gene>
    <name evidence="2" type="ORF">CCUS01_09977</name>
</gene>
<evidence type="ECO:0000313" key="2">
    <source>
        <dbReference type="EMBL" id="KAK1456530.1"/>
    </source>
</evidence>
<name>A0AAI9UGC6_9PEZI</name>
<keyword evidence="3" id="KW-1185">Reference proteome</keyword>